<protein>
    <submittedName>
        <fullName evidence="2">Uncharacterized protein</fullName>
    </submittedName>
</protein>
<dbReference type="Proteomes" id="UP000637239">
    <property type="component" value="Chromosome 8"/>
</dbReference>
<sequence>MAPSPLQQAVINFVFRFILRAQRTGSFTKREADLPTVIFEVTLSESREDLYLYDDDDDDDDDDEIIAQTFQDDEMVYADVAASILLDDWVGPVTAAFEVWKNGGHGQPRLRHGPTSIEPAEDNPTNPVISSRI</sequence>
<accession>A0A7R7VX61</accession>
<dbReference type="AlphaFoldDB" id="A0A7R7VX61"/>
<organism evidence="2 3">
    <name type="scientific">Aspergillus chevalieri</name>
    <name type="common">Eurotium chevalieri</name>
    <dbReference type="NCBI Taxonomy" id="182096"/>
    <lineage>
        <taxon>Eukaryota</taxon>
        <taxon>Fungi</taxon>
        <taxon>Dikarya</taxon>
        <taxon>Ascomycota</taxon>
        <taxon>Pezizomycotina</taxon>
        <taxon>Eurotiomycetes</taxon>
        <taxon>Eurotiomycetidae</taxon>
        <taxon>Eurotiales</taxon>
        <taxon>Aspergillaceae</taxon>
        <taxon>Aspergillus</taxon>
        <taxon>Aspergillus subgen. Aspergillus</taxon>
    </lineage>
</organism>
<name>A0A7R7VX61_ASPCH</name>
<keyword evidence="3" id="KW-1185">Reference proteome</keyword>
<dbReference type="RefSeq" id="XP_043140925.1">
    <property type="nucleotide sequence ID" value="XM_043283669.1"/>
</dbReference>
<proteinExistence type="predicted"/>
<feature type="compositionally biased region" description="Polar residues" evidence="1">
    <location>
        <begin position="123"/>
        <end position="133"/>
    </location>
</feature>
<dbReference type="EMBL" id="AP024423">
    <property type="protein sequence ID" value="BCR92412.1"/>
    <property type="molecule type" value="Genomic_DNA"/>
</dbReference>
<feature type="region of interest" description="Disordered" evidence="1">
    <location>
        <begin position="103"/>
        <end position="133"/>
    </location>
</feature>
<gene>
    <name evidence="2" type="ORF">ACHE_80312A</name>
</gene>
<evidence type="ECO:0000313" key="3">
    <source>
        <dbReference type="Proteomes" id="UP000637239"/>
    </source>
</evidence>
<dbReference type="KEGG" id="ache:ACHE_80312A"/>
<dbReference type="GeneID" id="66986761"/>
<reference evidence="2" key="1">
    <citation type="submission" date="2021-01" db="EMBL/GenBank/DDBJ databases">
        <authorList>
            <consortium name="Aspergillus chevalieri M1 genome sequencing consortium"/>
            <person name="Kazuki M."/>
            <person name="Futagami T."/>
        </authorList>
    </citation>
    <scope>NUCLEOTIDE SEQUENCE</scope>
    <source>
        <strain evidence="2">M1</strain>
    </source>
</reference>
<reference evidence="2" key="2">
    <citation type="submission" date="2021-02" db="EMBL/GenBank/DDBJ databases">
        <title>Aspergillus chevalieri M1 genome sequence.</title>
        <authorList>
            <person name="Kadooka C."/>
            <person name="Mori K."/>
            <person name="Futagami T."/>
        </authorList>
    </citation>
    <scope>NUCLEOTIDE SEQUENCE</scope>
    <source>
        <strain evidence="2">M1</strain>
    </source>
</reference>
<evidence type="ECO:0000256" key="1">
    <source>
        <dbReference type="SAM" id="MobiDB-lite"/>
    </source>
</evidence>
<evidence type="ECO:0000313" key="2">
    <source>
        <dbReference type="EMBL" id="BCR92412.1"/>
    </source>
</evidence>